<dbReference type="KEGG" id="pyt:PKF023_02060"/>
<protein>
    <recommendedName>
        <fullName evidence="8">Glutamate 5-kinase</fullName>
        <ecNumber evidence="8">2.7.2.11</ecNumber>
    </recommendedName>
    <alternativeName>
        <fullName evidence="8">Gamma-glutamyl kinase</fullName>
        <shortName evidence="8">GK</shortName>
    </alternativeName>
</protein>
<evidence type="ECO:0000256" key="3">
    <source>
        <dbReference type="ARBA" id="ARBA00022650"/>
    </source>
</evidence>
<evidence type="ECO:0000256" key="7">
    <source>
        <dbReference type="ARBA" id="ARBA00022840"/>
    </source>
</evidence>
<evidence type="ECO:0000256" key="2">
    <source>
        <dbReference type="ARBA" id="ARBA00022605"/>
    </source>
</evidence>
<dbReference type="InterPro" id="IPR005715">
    <property type="entry name" value="Glu_5kinase/COase_Synthase"/>
</dbReference>
<dbReference type="NCBIfam" id="TIGR01027">
    <property type="entry name" value="proB"/>
    <property type="match status" value="1"/>
</dbReference>
<dbReference type="HAMAP" id="MF_00456">
    <property type="entry name" value="ProB"/>
    <property type="match status" value="1"/>
</dbReference>
<dbReference type="SUPFAM" id="SSF53633">
    <property type="entry name" value="Carbamate kinase-like"/>
    <property type="match status" value="1"/>
</dbReference>
<dbReference type="InterPro" id="IPR036393">
    <property type="entry name" value="AceGlu_kinase-like_sf"/>
</dbReference>
<keyword evidence="5 8" id="KW-0547">Nucleotide-binding</keyword>
<dbReference type="EC" id="2.7.2.11" evidence="8"/>
<proteinExistence type="inferred from homology"/>
<keyword evidence="7 8" id="KW-0067">ATP-binding</keyword>
<feature type="binding site" evidence="8">
    <location>
        <position position="16"/>
    </location>
    <ligand>
        <name>ATP</name>
        <dbReference type="ChEBI" id="CHEBI:30616"/>
    </ligand>
</feature>
<feature type="binding site" evidence="8">
    <location>
        <position position="155"/>
    </location>
    <ligand>
        <name>substrate</name>
    </ligand>
</feature>
<dbReference type="InterPro" id="IPR001048">
    <property type="entry name" value="Asp/Glu/Uridylate_kinase"/>
</dbReference>
<evidence type="ECO:0000256" key="8">
    <source>
        <dbReference type="HAMAP-Rule" id="MF_00456"/>
    </source>
</evidence>
<comment type="function">
    <text evidence="8">Catalyzes the transfer of a phosphate group to glutamate to form L-glutamate 5-phosphate.</text>
</comment>
<gene>
    <name evidence="8" type="primary">proB</name>
    <name evidence="10" type="ORF">PKF023_02060</name>
</gene>
<comment type="caution">
    <text evidence="8">Lacks conserved residue(s) required for the propagation of feature annotation.</text>
</comment>
<dbReference type="AlphaFoldDB" id="A0A9C7C9D9"/>
<evidence type="ECO:0000259" key="9">
    <source>
        <dbReference type="Pfam" id="PF00696"/>
    </source>
</evidence>
<reference evidence="10" key="1">
    <citation type="submission" date="2022-11" db="EMBL/GenBank/DDBJ databases">
        <title>Complete Genome Sequences of three Polynucleobacter sp. Subcluster PnecC Strains KF022, KF023, and KF032 Isolated from a Shallow Eutrophic Lake in Japan.</title>
        <authorList>
            <person name="Ogata Y."/>
            <person name="Watanabe K."/>
            <person name="Takemine S."/>
            <person name="Shindo C."/>
            <person name="Kurokawa R."/>
            <person name="Suda W."/>
        </authorList>
    </citation>
    <scope>NUCLEOTIDE SEQUENCE</scope>
    <source>
        <strain evidence="10">KF023</strain>
    </source>
</reference>
<comment type="similarity">
    <text evidence="8">Belongs to the glutamate 5-kinase family.</text>
</comment>
<evidence type="ECO:0000256" key="6">
    <source>
        <dbReference type="ARBA" id="ARBA00022777"/>
    </source>
</evidence>
<dbReference type="PANTHER" id="PTHR43654:SF1">
    <property type="entry name" value="ISOPENTENYL PHOSPHATE KINASE"/>
    <property type="match status" value="1"/>
</dbReference>
<dbReference type="GO" id="GO:0005524">
    <property type="term" value="F:ATP binding"/>
    <property type="evidence" value="ECO:0007669"/>
    <property type="project" value="UniProtKB-KW"/>
</dbReference>
<feature type="binding site" evidence="8">
    <location>
        <begin position="175"/>
        <end position="176"/>
    </location>
    <ligand>
        <name>ATP</name>
        <dbReference type="ChEBI" id="CHEBI:30616"/>
    </ligand>
</feature>
<name>A0A9C7C9D9_9BURK</name>
<keyword evidence="6 8" id="KW-0418">Kinase</keyword>
<keyword evidence="2 8" id="KW-0028">Amino-acid biosynthesis</keyword>
<dbReference type="CDD" id="cd04242">
    <property type="entry name" value="AAK_G5K_ProB"/>
    <property type="match status" value="1"/>
</dbReference>
<organism evidence="10">
    <name type="scientific">Polynucleobacter yangtzensis</name>
    <dbReference type="NCBI Taxonomy" id="1743159"/>
    <lineage>
        <taxon>Bacteria</taxon>
        <taxon>Pseudomonadati</taxon>
        <taxon>Pseudomonadota</taxon>
        <taxon>Betaproteobacteria</taxon>
        <taxon>Burkholderiales</taxon>
        <taxon>Burkholderiaceae</taxon>
        <taxon>Polynucleobacter</taxon>
    </lineage>
</organism>
<keyword evidence="4 8" id="KW-0808">Transferase</keyword>
<dbReference type="InterPro" id="IPR011529">
    <property type="entry name" value="Glu_5kinase"/>
</dbReference>
<evidence type="ECO:0000256" key="1">
    <source>
        <dbReference type="ARBA" id="ARBA00022490"/>
    </source>
</evidence>
<dbReference type="GO" id="GO:0055129">
    <property type="term" value="P:L-proline biosynthetic process"/>
    <property type="evidence" value="ECO:0007669"/>
    <property type="project" value="UniProtKB-UniRule"/>
</dbReference>
<feature type="domain" description="Aspartate/glutamate/uridylate kinase" evidence="9">
    <location>
        <begin position="11"/>
        <end position="239"/>
    </location>
</feature>
<evidence type="ECO:0000256" key="4">
    <source>
        <dbReference type="ARBA" id="ARBA00022679"/>
    </source>
</evidence>
<comment type="pathway">
    <text evidence="8">Amino-acid biosynthesis; L-proline biosynthesis; L-glutamate 5-semialdehyde from L-glutamate: step 1/2.</text>
</comment>
<dbReference type="Proteomes" id="UP001211097">
    <property type="component" value="Chromosome"/>
</dbReference>
<evidence type="ECO:0000256" key="5">
    <source>
        <dbReference type="ARBA" id="ARBA00022741"/>
    </source>
</evidence>
<comment type="catalytic activity">
    <reaction evidence="8">
        <text>L-glutamate + ATP = L-glutamyl 5-phosphate + ADP</text>
        <dbReference type="Rhea" id="RHEA:14877"/>
        <dbReference type="ChEBI" id="CHEBI:29985"/>
        <dbReference type="ChEBI" id="CHEBI:30616"/>
        <dbReference type="ChEBI" id="CHEBI:58274"/>
        <dbReference type="ChEBI" id="CHEBI:456216"/>
        <dbReference type="EC" id="2.7.2.11"/>
    </reaction>
</comment>
<dbReference type="InterPro" id="IPR041739">
    <property type="entry name" value="G5K_ProB"/>
</dbReference>
<feature type="binding site" evidence="8">
    <location>
        <position position="143"/>
    </location>
    <ligand>
        <name>substrate</name>
    </ligand>
</feature>
<accession>A0A9C7C9D9</accession>
<evidence type="ECO:0000313" key="10">
    <source>
        <dbReference type="EMBL" id="BDT76403.1"/>
    </source>
</evidence>
<dbReference type="PRINTS" id="PR00474">
    <property type="entry name" value="GLU5KINASE"/>
</dbReference>
<dbReference type="InterPro" id="IPR001057">
    <property type="entry name" value="Glu/AcGlu_kinase"/>
</dbReference>
<feature type="binding site" evidence="8">
    <location>
        <position position="56"/>
    </location>
    <ligand>
        <name>substrate</name>
    </ligand>
</feature>
<dbReference type="EMBL" id="AP026973">
    <property type="protein sequence ID" value="BDT76403.1"/>
    <property type="molecule type" value="Genomic_DNA"/>
</dbReference>
<dbReference type="GO" id="GO:0005829">
    <property type="term" value="C:cytosol"/>
    <property type="evidence" value="ECO:0007669"/>
    <property type="project" value="TreeGrafter"/>
</dbReference>
<sequence length="264" mass="27736">MLFAMNAKKTQRIVVKVGSSLVTNNGEGLDHAAIAMWAEQMAGLLKAGHEVLMVSSGAIAEGMQRLGWTKRPQEIHQLQAAAAVGQMGLVQVYESCFARFNLRSAQILLTNADLADAERNANARATLDTLLKLGVVPIINENDTVVTDEIKFGDNDSLAALVTNLIHADLLVILTDQGGLFTADPRQNPNATLLADAIAGDPTLEKMAGGAASELSKGGMLTKVLAAKIAVKTGAATVIASGREPNVLTRLMAGEKIGTRLSAK</sequence>
<dbReference type="Gene3D" id="3.40.1160.10">
    <property type="entry name" value="Acetylglutamate kinase-like"/>
    <property type="match status" value="1"/>
</dbReference>
<dbReference type="InterPro" id="IPR019797">
    <property type="entry name" value="Glutamate_5-kinase_CS"/>
</dbReference>
<dbReference type="PANTHER" id="PTHR43654">
    <property type="entry name" value="GLUTAMATE 5-KINASE"/>
    <property type="match status" value="1"/>
</dbReference>
<dbReference type="PROSITE" id="PS00902">
    <property type="entry name" value="GLUTAMATE_5_KINASE"/>
    <property type="match status" value="1"/>
</dbReference>
<comment type="subcellular location">
    <subcellularLocation>
        <location evidence="8">Cytoplasm</location>
    </subcellularLocation>
</comment>
<keyword evidence="1 8" id="KW-0963">Cytoplasm</keyword>
<dbReference type="PIRSF" id="PIRSF000729">
    <property type="entry name" value="GK"/>
    <property type="match status" value="1"/>
</dbReference>
<dbReference type="GO" id="GO:0004349">
    <property type="term" value="F:glutamate 5-kinase activity"/>
    <property type="evidence" value="ECO:0007669"/>
    <property type="project" value="UniProtKB-UniRule"/>
</dbReference>
<keyword evidence="3 8" id="KW-0641">Proline biosynthesis</keyword>
<dbReference type="FunFam" id="3.40.1160.10:FF:000018">
    <property type="entry name" value="Glutamate 5-kinase"/>
    <property type="match status" value="1"/>
</dbReference>
<dbReference type="Pfam" id="PF00696">
    <property type="entry name" value="AA_kinase"/>
    <property type="match status" value="1"/>
</dbReference>